<evidence type="ECO:0000256" key="7">
    <source>
        <dbReference type="ARBA" id="ARBA00023288"/>
    </source>
</evidence>
<sequence>MKRKHRYIRYLLVITVSFLLTGCWSSKEIEDLGLIVGTSLDLETGDVSSEEQQDARYANRELLTITNQFITSETTVSGTKEGALPERAYKNVTETGDAVLPTLRNMLLKVDKRSFAEHSKVIIIGEELASTVNLQQTLDFFLRELEIRPSGQLLIAQNRASQALETNEPTKIPAFQLVEMMEGHERTTKILPPMTVAKLEGKLYSDSSFLLQNVLAEDGEVRFAGAAVIEGKTKKLRGFLNESDLEGIAWITGKGKGGLVKGFDEESGAPIIYEIISAKSKIIPQIKDDQISFTLKIQTEGRISEHWVLSDKAFDNRFLKKAEKVFEKEIERLVKKVLEKTQHEFQTDVSGFGNKVRIDYPKVWQKIKKDWDQTFSEVPITCEVNVTIKDYGTSGD</sequence>
<comment type="caution">
    <text evidence="10">The sequence shown here is derived from an EMBL/GenBank/DDBJ whole genome shotgun (WGS) entry which is preliminary data.</text>
</comment>
<dbReference type="PANTHER" id="PTHR35789:SF1">
    <property type="entry name" value="SPORE GERMINATION PROTEIN B3"/>
    <property type="match status" value="1"/>
</dbReference>
<feature type="domain" description="Spore germination GerAC-like C-terminal" evidence="8">
    <location>
        <begin position="225"/>
        <end position="392"/>
    </location>
</feature>
<dbReference type="Gene3D" id="3.30.300.210">
    <property type="entry name" value="Nutrient germinant receptor protein C, domain 3"/>
    <property type="match status" value="1"/>
</dbReference>
<dbReference type="InterPro" id="IPR038501">
    <property type="entry name" value="Spore_GerAC_C_sf"/>
</dbReference>
<evidence type="ECO:0000313" key="10">
    <source>
        <dbReference type="EMBL" id="PKU52215.1"/>
    </source>
</evidence>
<evidence type="ECO:0000256" key="3">
    <source>
        <dbReference type="ARBA" id="ARBA00022544"/>
    </source>
</evidence>
<accession>A0A2I0V1P4</accession>
<evidence type="ECO:0000259" key="9">
    <source>
        <dbReference type="Pfam" id="PF25198"/>
    </source>
</evidence>
<dbReference type="InterPro" id="IPR046953">
    <property type="entry name" value="Spore_GerAC-like_C"/>
</dbReference>
<dbReference type="Proteomes" id="UP000234956">
    <property type="component" value="Unassembled WGS sequence"/>
</dbReference>
<name>A0A2I0V1P4_9BACI</name>
<dbReference type="Pfam" id="PF05504">
    <property type="entry name" value="Spore_GerAC"/>
    <property type="match status" value="1"/>
</dbReference>
<evidence type="ECO:0000256" key="6">
    <source>
        <dbReference type="ARBA" id="ARBA00023139"/>
    </source>
</evidence>
<dbReference type="PANTHER" id="PTHR35789">
    <property type="entry name" value="SPORE GERMINATION PROTEIN B3"/>
    <property type="match status" value="1"/>
</dbReference>
<evidence type="ECO:0000313" key="11">
    <source>
        <dbReference type="Proteomes" id="UP000234956"/>
    </source>
</evidence>
<dbReference type="GO" id="GO:0016020">
    <property type="term" value="C:membrane"/>
    <property type="evidence" value="ECO:0007669"/>
    <property type="project" value="UniProtKB-SubCell"/>
</dbReference>
<keyword evidence="4" id="KW-0732">Signal</keyword>
<keyword evidence="7" id="KW-0449">Lipoprotein</keyword>
<dbReference type="EMBL" id="PDFK01000002">
    <property type="protein sequence ID" value="PKU52215.1"/>
    <property type="molecule type" value="Genomic_DNA"/>
</dbReference>
<comment type="subcellular location">
    <subcellularLocation>
        <location evidence="1">Membrane</location>
        <topology evidence="1">Lipid-anchor</topology>
    </subcellularLocation>
</comment>
<feature type="domain" description="Spore germination protein N-terminal" evidence="9">
    <location>
        <begin position="26"/>
        <end position="211"/>
    </location>
</feature>
<comment type="similarity">
    <text evidence="2">Belongs to the GerABKC lipoprotein family.</text>
</comment>
<dbReference type="InterPro" id="IPR008844">
    <property type="entry name" value="Spore_GerAC-like"/>
</dbReference>
<evidence type="ECO:0000256" key="4">
    <source>
        <dbReference type="ARBA" id="ARBA00022729"/>
    </source>
</evidence>
<dbReference type="InterPro" id="IPR057336">
    <property type="entry name" value="GerAC_N"/>
</dbReference>
<dbReference type="Pfam" id="PF25198">
    <property type="entry name" value="Spore_GerAC_N"/>
    <property type="match status" value="1"/>
</dbReference>
<dbReference type="NCBIfam" id="TIGR02887">
    <property type="entry name" value="spore_ger_x_C"/>
    <property type="match status" value="1"/>
</dbReference>
<dbReference type="RefSeq" id="WP_089934665.1">
    <property type="nucleotide sequence ID" value="NZ_PDFK01000002.1"/>
</dbReference>
<evidence type="ECO:0000256" key="1">
    <source>
        <dbReference type="ARBA" id="ARBA00004635"/>
    </source>
</evidence>
<keyword evidence="5" id="KW-0472">Membrane</keyword>
<protein>
    <submittedName>
        <fullName evidence="10">Ger(X)C family spore germination protein</fullName>
    </submittedName>
</protein>
<dbReference type="GO" id="GO:0009847">
    <property type="term" value="P:spore germination"/>
    <property type="evidence" value="ECO:0007669"/>
    <property type="project" value="InterPro"/>
</dbReference>
<organism evidence="10 11">
    <name type="scientific">Lysinibacillus fusiformis</name>
    <dbReference type="NCBI Taxonomy" id="28031"/>
    <lineage>
        <taxon>Bacteria</taxon>
        <taxon>Bacillati</taxon>
        <taxon>Bacillota</taxon>
        <taxon>Bacilli</taxon>
        <taxon>Bacillales</taxon>
        <taxon>Bacillaceae</taxon>
        <taxon>Lysinibacillus</taxon>
    </lineage>
</organism>
<evidence type="ECO:0000256" key="5">
    <source>
        <dbReference type="ARBA" id="ARBA00023136"/>
    </source>
</evidence>
<proteinExistence type="inferred from homology"/>
<evidence type="ECO:0000256" key="2">
    <source>
        <dbReference type="ARBA" id="ARBA00007886"/>
    </source>
</evidence>
<keyword evidence="3" id="KW-0309">Germination</keyword>
<keyword evidence="6" id="KW-0564">Palmitate</keyword>
<gene>
    <name evidence="10" type="ORF">CRI88_07570</name>
</gene>
<dbReference type="AlphaFoldDB" id="A0A2I0V1P4"/>
<reference evidence="10 11" key="1">
    <citation type="submission" date="2017-10" db="EMBL/GenBank/DDBJ databases">
        <title>Draft genome of Lysinibacillus fusiformis strain Juneja, a laboratory-derived pathogen of Drosophila melanogaster.</title>
        <authorList>
            <person name="Smith B.R."/>
            <person name="Unckless R.L."/>
        </authorList>
    </citation>
    <scope>NUCLEOTIDE SEQUENCE [LARGE SCALE GENOMIC DNA]</scope>
    <source>
        <strain evidence="10 11">Juneja</strain>
    </source>
</reference>
<dbReference type="PROSITE" id="PS51257">
    <property type="entry name" value="PROKAR_LIPOPROTEIN"/>
    <property type="match status" value="1"/>
</dbReference>
<evidence type="ECO:0000259" key="8">
    <source>
        <dbReference type="Pfam" id="PF05504"/>
    </source>
</evidence>